<dbReference type="AlphaFoldDB" id="A0A478FRY8"/>
<evidence type="ECO:0000313" key="1">
    <source>
        <dbReference type="EMBL" id="GCE63126.1"/>
    </source>
</evidence>
<protein>
    <submittedName>
        <fullName evidence="1">Uncharacterized protein</fullName>
    </submittedName>
</protein>
<name>A0A478FRY8_9MOLU</name>
<organism evidence="1 2">
    <name type="scientific">Candidatus Mycoplasma haematohominis</name>
    <dbReference type="NCBI Taxonomy" id="1494318"/>
    <lineage>
        <taxon>Bacteria</taxon>
        <taxon>Bacillati</taxon>
        <taxon>Mycoplasmatota</taxon>
        <taxon>Mollicutes</taxon>
        <taxon>Mycoplasmataceae</taxon>
        <taxon>Mycoplasma</taxon>
    </lineage>
</organism>
<gene>
    <name evidence="1" type="ORF">MHSWG343_01040</name>
</gene>
<accession>A0A478FRY8</accession>
<sequence length="152" mass="17667">MLVSSKLVAILAASGLALGAISFNKIYSFASSKTSKLKKPKAIETLDDMTRVKIFDKSFFTTNKLTSLLNYSHQSGKTKFLIDERKIEETLKPFIREELKKVFLRNNWNFNELEGKIYYEIRGKSIEIMVTWKDNSFSSQPTHFDQFELFFE</sequence>
<comment type="caution">
    <text evidence="1">The sequence shown here is derived from an EMBL/GenBank/DDBJ whole genome shotgun (WGS) entry which is preliminary data.</text>
</comment>
<dbReference type="Proteomes" id="UP000324831">
    <property type="component" value="Unassembled WGS sequence"/>
</dbReference>
<proteinExistence type="predicted"/>
<evidence type="ECO:0000313" key="2">
    <source>
        <dbReference type="Proteomes" id="UP000324831"/>
    </source>
</evidence>
<dbReference type="EMBL" id="BIMN01000001">
    <property type="protein sequence ID" value="GCE63126.1"/>
    <property type="molecule type" value="Genomic_DNA"/>
</dbReference>
<reference evidence="1 2" key="1">
    <citation type="submission" date="2019-01" db="EMBL/GenBank/DDBJ databases">
        <title>Draft genome sequences of Candidatus Mycoplasma haemohominis SWG34-3 identified from a patient with pyrexia, anemia and liver dysfunction.</title>
        <authorList>
            <person name="Sekizuka T."/>
            <person name="Hattori N."/>
            <person name="Katano H."/>
            <person name="Takuma T."/>
            <person name="Ito T."/>
            <person name="Arai N."/>
            <person name="Yanai R."/>
            <person name="Ishii S."/>
            <person name="Miura Y."/>
            <person name="Tokunaga T."/>
            <person name="Watanabe H."/>
            <person name="Nomura N."/>
            <person name="Eguchi J."/>
            <person name="Arai T."/>
            <person name="Hasegawa H."/>
            <person name="Nakamaki T."/>
            <person name="Wakita T."/>
            <person name="Niki Y."/>
            <person name="Kuroda M."/>
        </authorList>
    </citation>
    <scope>NUCLEOTIDE SEQUENCE [LARGE SCALE GENOMIC DNA]</scope>
    <source>
        <strain evidence="1">SWG34-3</strain>
    </source>
</reference>